<evidence type="ECO:0000313" key="2">
    <source>
        <dbReference type="Proteomes" id="UP000738349"/>
    </source>
</evidence>
<dbReference type="AlphaFoldDB" id="A0A9P9FT54"/>
<gene>
    <name evidence="1" type="ORF">EDB81DRAFT_18975</name>
</gene>
<proteinExistence type="predicted"/>
<organism evidence="1 2">
    <name type="scientific">Dactylonectria macrodidyma</name>
    <dbReference type="NCBI Taxonomy" id="307937"/>
    <lineage>
        <taxon>Eukaryota</taxon>
        <taxon>Fungi</taxon>
        <taxon>Dikarya</taxon>
        <taxon>Ascomycota</taxon>
        <taxon>Pezizomycotina</taxon>
        <taxon>Sordariomycetes</taxon>
        <taxon>Hypocreomycetidae</taxon>
        <taxon>Hypocreales</taxon>
        <taxon>Nectriaceae</taxon>
        <taxon>Dactylonectria</taxon>
    </lineage>
</organism>
<comment type="caution">
    <text evidence="1">The sequence shown here is derived from an EMBL/GenBank/DDBJ whole genome shotgun (WGS) entry which is preliminary data.</text>
</comment>
<dbReference type="EMBL" id="JAGMUV010000001">
    <property type="protein sequence ID" value="KAH7175747.1"/>
    <property type="molecule type" value="Genomic_DNA"/>
</dbReference>
<evidence type="ECO:0000313" key="1">
    <source>
        <dbReference type="EMBL" id="KAH7175747.1"/>
    </source>
</evidence>
<name>A0A9P9FT54_9HYPO</name>
<accession>A0A9P9FT54</accession>
<protein>
    <submittedName>
        <fullName evidence="1">Uncharacterized protein</fullName>
    </submittedName>
</protein>
<sequence length="211" mass="24184">MNRFPVLKINPTLAKGCLSDFTTNSSAMGKDVTSRSAILFYWNDKRQPCSRLVAFLQVAHSVLPLHIMSRTNVAAQSALFFPHLLPMKSDVHVVSPELPTGHIKQHSSNTIVVEWTIDVTEEYIVVLGRNAAVVVKRTRHTDLRPAIITIAPKSTPCRKGYQWRSRSRDLYNFTHRRVYAIYSRLQRADKISRVWSSSLRECHLFLRGREI</sequence>
<keyword evidence="2" id="KW-1185">Reference proteome</keyword>
<reference evidence="1" key="1">
    <citation type="journal article" date="2021" name="Nat. Commun.">
        <title>Genetic determinants of endophytism in the Arabidopsis root mycobiome.</title>
        <authorList>
            <person name="Mesny F."/>
            <person name="Miyauchi S."/>
            <person name="Thiergart T."/>
            <person name="Pickel B."/>
            <person name="Atanasova L."/>
            <person name="Karlsson M."/>
            <person name="Huettel B."/>
            <person name="Barry K.W."/>
            <person name="Haridas S."/>
            <person name="Chen C."/>
            <person name="Bauer D."/>
            <person name="Andreopoulos W."/>
            <person name="Pangilinan J."/>
            <person name="LaButti K."/>
            <person name="Riley R."/>
            <person name="Lipzen A."/>
            <person name="Clum A."/>
            <person name="Drula E."/>
            <person name="Henrissat B."/>
            <person name="Kohler A."/>
            <person name="Grigoriev I.V."/>
            <person name="Martin F.M."/>
            <person name="Hacquard S."/>
        </authorList>
    </citation>
    <scope>NUCLEOTIDE SEQUENCE</scope>
    <source>
        <strain evidence="1">MPI-CAGE-AT-0147</strain>
    </source>
</reference>
<dbReference type="Proteomes" id="UP000738349">
    <property type="component" value="Unassembled WGS sequence"/>
</dbReference>